<reference evidence="1" key="1">
    <citation type="submission" date="2014-05" db="EMBL/GenBank/DDBJ databases">
        <authorList>
            <person name="Chronopoulou M."/>
        </authorList>
    </citation>
    <scope>NUCLEOTIDE SEQUENCE</scope>
    <source>
        <tissue evidence="1">Whole organism</tissue>
    </source>
</reference>
<evidence type="ECO:0000313" key="1">
    <source>
        <dbReference type="EMBL" id="CDW51004.1"/>
    </source>
</evidence>
<proteinExistence type="predicted"/>
<name>A0A0K2VKM0_LEPSM</name>
<protein>
    <submittedName>
        <fullName evidence="1">Uncharacterized protein</fullName>
    </submittedName>
</protein>
<dbReference type="EMBL" id="HACA01033643">
    <property type="protein sequence ID" value="CDW51004.1"/>
    <property type="molecule type" value="Transcribed_RNA"/>
</dbReference>
<dbReference type="AlphaFoldDB" id="A0A0K2VKM0"/>
<organism evidence="1">
    <name type="scientific">Lepeophtheirus salmonis</name>
    <name type="common">Salmon louse</name>
    <name type="synonym">Caligus salmonis</name>
    <dbReference type="NCBI Taxonomy" id="72036"/>
    <lineage>
        <taxon>Eukaryota</taxon>
        <taxon>Metazoa</taxon>
        <taxon>Ecdysozoa</taxon>
        <taxon>Arthropoda</taxon>
        <taxon>Crustacea</taxon>
        <taxon>Multicrustacea</taxon>
        <taxon>Hexanauplia</taxon>
        <taxon>Copepoda</taxon>
        <taxon>Siphonostomatoida</taxon>
        <taxon>Caligidae</taxon>
        <taxon>Lepeophtheirus</taxon>
    </lineage>
</organism>
<accession>A0A0K2VKM0</accession>
<sequence>MYMKFWSHNIIYNKILYPIFEHN</sequence>